<evidence type="ECO:0000313" key="1">
    <source>
        <dbReference type="EMBL" id="RPA71505.1"/>
    </source>
</evidence>
<reference evidence="1 2" key="1">
    <citation type="journal article" date="2018" name="Nat. Ecol. Evol.">
        <title>Pezizomycetes genomes reveal the molecular basis of ectomycorrhizal truffle lifestyle.</title>
        <authorList>
            <person name="Murat C."/>
            <person name="Payen T."/>
            <person name="Noel B."/>
            <person name="Kuo A."/>
            <person name="Morin E."/>
            <person name="Chen J."/>
            <person name="Kohler A."/>
            <person name="Krizsan K."/>
            <person name="Balestrini R."/>
            <person name="Da Silva C."/>
            <person name="Montanini B."/>
            <person name="Hainaut M."/>
            <person name="Levati E."/>
            <person name="Barry K.W."/>
            <person name="Belfiori B."/>
            <person name="Cichocki N."/>
            <person name="Clum A."/>
            <person name="Dockter R.B."/>
            <person name="Fauchery L."/>
            <person name="Guy J."/>
            <person name="Iotti M."/>
            <person name="Le Tacon F."/>
            <person name="Lindquist E.A."/>
            <person name="Lipzen A."/>
            <person name="Malagnac F."/>
            <person name="Mello A."/>
            <person name="Molinier V."/>
            <person name="Miyauchi S."/>
            <person name="Poulain J."/>
            <person name="Riccioni C."/>
            <person name="Rubini A."/>
            <person name="Sitrit Y."/>
            <person name="Splivallo R."/>
            <person name="Traeger S."/>
            <person name="Wang M."/>
            <person name="Zifcakova L."/>
            <person name="Wipf D."/>
            <person name="Zambonelli A."/>
            <person name="Paolocci F."/>
            <person name="Nowrousian M."/>
            <person name="Ottonello S."/>
            <person name="Baldrian P."/>
            <person name="Spatafora J.W."/>
            <person name="Henrissat B."/>
            <person name="Nagy L.G."/>
            <person name="Aury J.M."/>
            <person name="Wincker P."/>
            <person name="Grigoriev I.V."/>
            <person name="Bonfante P."/>
            <person name="Martin F.M."/>
        </authorList>
    </citation>
    <scope>NUCLEOTIDE SEQUENCE [LARGE SCALE GENOMIC DNA]</scope>
    <source>
        <strain evidence="1 2">RN42</strain>
    </source>
</reference>
<gene>
    <name evidence="1" type="ORF">BJ508DRAFT_90176</name>
</gene>
<name>A0A3N4HAB9_ASCIM</name>
<dbReference type="EMBL" id="ML119923">
    <property type="protein sequence ID" value="RPA71505.1"/>
    <property type="molecule type" value="Genomic_DNA"/>
</dbReference>
<evidence type="ECO:0000313" key="2">
    <source>
        <dbReference type="Proteomes" id="UP000275078"/>
    </source>
</evidence>
<organism evidence="1 2">
    <name type="scientific">Ascobolus immersus RN42</name>
    <dbReference type="NCBI Taxonomy" id="1160509"/>
    <lineage>
        <taxon>Eukaryota</taxon>
        <taxon>Fungi</taxon>
        <taxon>Dikarya</taxon>
        <taxon>Ascomycota</taxon>
        <taxon>Pezizomycotina</taxon>
        <taxon>Pezizomycetes</taxon>
        <taxon>Pezizales</taxon>
        <taxon>Ascobolaceae</taxon>
        <taxon>Ascobolus</taxon>
    </lineage>
</organism>
<dbReference type="AlphaFoldDB" id="A0A3N4HAB9"/>
<proteinExistence type="predicted"/>
<keyword evidence="2" id="KW-1185">Reference proteome</keyword>
<accession>A0A3N4HAB9</accession>
<protein>
    <submittedName>
        <fullName evidence="1">Uncharacterized protein</fullName>
    </submittedName>
</protein>
<dbReference type="Proteomes" id="UP000275078">
    <property type="component" value="Unassembled WGS sequence"/>
</dbReference>
<sequence>MASPVPLQDKLETTSKSNNAEPDYLDLLFTYISSLSPDGFIDLSTSKDPYVNTHFTSLSTALSSILLTSPRWSHLIHRASTDFPTLVPLPFRQILAEHLLFYYTHLHDFLAVTAVEPWVEVKGLDMAAMESIYAYTHLPVIAPAFVQRYKRGLMREGQIQLIKAAFKSGLEELKVILRIREPGFDATEEVLEACQRNGRLLTWLTSGDFRSERLEVLLGRYLIEPGVNLEVARAIERATDDAVCGQAKKLKDIDGWEERYRHILLISLWDE</sequence>